<evidence type="ECO:0000256" key="1">
    <source>
        <dbReference type="SAM" id="Phobius"/>
    </source>
</evidence>
<dbReference type="Proteomes" id="UP001597438">
    <property type="component" value="Unassembled WGS sequence"/>
</dbReference>
<evidence type="ECO:0000313" key="3">
    <source>
        <dbReference type="Proteomes" id="UP001597438"/>
    </source>
</evidence>
<feature type="transmembrane region" description="Helical" evidence="1">
    <location>
        <begin position="164"/>
        <end position="187"/>
    </location>
</feature>
<name>A0ABW5X0M4_9FLAO</name>
<protein>
    <submittedName>
        <fullName evidence="2">Uncharacterized protein</fullName>
    </submittedName>
</protein>
<reference evidence="3" key="1">
    <citation type="journal article" date="2019" name="Int. J. Syst. Evol. Microbiol.">
        <title>The Global Catalogue of Microorganisms (GCM) 10K type strain sequencing project: providing services to taxonomists for standard genome sequencing and annotation.</title>
        <authorList>
            <consortium name="The Broad Institute Genomics Platform"/>
            <consortium name="The Broad Institute Genome Sequencing Center for Infectious Disease"/>
            <person name="Wu L."/>
            <person name="Ma J."/>
        </authorList>
    </citation>
    <scope>NUCLEOTIDE SEQUENCE [LARGE SCALE GENOMIC DNA]</scope>
    <source>
        <strain evidence="3">KCTC 52925</strain>
    </source>
</reference>
<proteinExistence type="predicted"/>
<keyword evidence="1" id="KW-0472">Membrane</keyword>
<feature type="transmembrane region" description="Helical" evidence="1">
    <location>
        <begin position="82"/>
        <end position="102"/>
    </location>
</feature>
<evidence type="ECO:0000313" key="2">
    <source>
        <dbReference type="EMBL" id="MFD2832207.1"/>
    </source>
</evidence>
<dbReference type="RefSeq" id="WP_251743196.1">
    <property type="nucleotide sequence ID" value="NZ_JBHUOJ010000005.1"/>
</dbReference>
<comment type="caution">
    <text evidence="2">The sequence shown here is derived from an EMBL/GenBank/DDBJ whole genome shotgun (WGS) entry which is preliminary data.</text>
</comment>
<gene>
    <name evidence="2" type="ORF">ACFSYS_02850</name>
</gene>
<keyword evidence="3" id="KW-1185">Reference proteome</keyword>
<accession>A0ABW5X0M4</accession>
<keyword evidence="1" id="KW-0812">Transmembrane</keyword>
<keyword evidence="1" id="KW-1133">Transmembrane helix</keyword>
<feature type="transmembrane region" description="Helical" evidence="1">
    <location>
        <begin position="49"/>
        <end position="70"/>
    </location>
</feature>
<dbReference type="EMBL" id="JBHUOJ010000005">
    <property type="protein sequence ID" value="MFD2832207.1"/>
    <property type="molecule type" value="Genomic_DNA"/>
</dbReference>
<organism evidence="2 3">
    <name type="scientific">Christiangramia antarctica</name>
    <dbReference type="NCBI Taxonomy" id="2058158"/>
    <lineage>
        <taxon>Bacteria</taxon>
        <taxon>Pseudomonadati</taxon>
        <taxon>Bacteroidota</taxon>
        <taxon>Flavobacteriia</taxon>
        <taxon>Flavobacteriales</taxon>
        <taxon>Flavobacteriaceae</taxon>
        <taxon>Christiangramia</taxon>
    </lineage>
</organism>
<sequence length="188" mass="21799">MNYNSSKKTEELDSIYLEYKYEIDNDLSYKRKDFFDQELRKFMSDSFKITLGGPIQTILTGSLGFIFLIGRREKIRKYQIKLIDWLAVFLSLFWLREVFNLVHSISFKVLFQDASYFGGDEKYISEYLKLNSGTIPVILGLIGLGISVYVIFKILPRDVQLPFIISGFIGGITGFFLWFQILGPILIP</sequence>
<feature type="transmembrane region" description="Helical" evidence="1">
    <location>
        <begin position="133"/>
        <end position="152"/>
    </location>
</feature>